<name>A0A2M8NZ54_9CHLR</name>
<dbReference type="InterPro" id="IPR011042">
    <property type="entry name" value="6-blade_b-propeller_TolB-like"/>
</dbReference>
<protein>
    <recommendedName>
        <fullName evidence="5">BIG2 domain-containing protein</fullName>
    </recommendedName>
</protein>
<feature type="non-terminal residue" evidence="3">
    <location>
        <position position="1"/>
    </location>
</feature>
<proteinExistence type="inferred from homology"/>
<evidence type="ECO:0000313" key="4">
    <source>
        <dbReference type="Proteomes" id="UP000228921"/>
    </source>
</evidence>
<dbReference type="Gene3D" id="2.120.10.30">
    <property type="entry name" value="TolB, C-terminal domain"/>
    <property type="match status" value="2"/>
</dbReference>
<comment type="caution">
    <text evidence="3">The sequence shown here is derived from an EMBL/GenBank/DDBJ whole genome shotgun (WGS) entry which is preliminary data.</text>
</comment>
<evidence type="ECO:0000313" key="3">
    <source>
        <dbReference type="EMBL" id="PJF30559.1"/>
    </source>
</evidence>
<organism evidence="3 4">
    <name type="scientific">Candidatus Thermofonsia Clade 1 bacterium</name>
    <dbReference type="NCBI Taxonomy" id="2364210"/>
    <lineage>
        <taxon>Bacteria</taxon>
        <taxon>Bacillati</taxon>
        <taxon>Chloroflexota</taxon>
        <taxon>Candidatus Thermofontia</taxon>
        <taxon>Candidatus Thermofonsia Clade 1</taxon>
    </lineage>
</organism>
<dbReference type="PANTHER" id="PTHR36842:SF1">
    <property type="entry name" value="PROTEIN TOLB"/>
    <property type="match status" value="1"/>
</dbReference>
<sequence length="563" mass="60436">VCTQLLEATFTLSNPSGTSIVDAPYIITDSAGSTVQSGTVSVQAGGSATLTVTGIAGTLTLSVSGVVTATSTVECIPPTATPTPTPPPTEVAAQVTGTGICTAEGVVTFTLNNPGGTVVEQAYIVTNAAGTVLATGTVTIPAGGSATITVSGTPGTVTLTIPGLALSISTVCAEPPEELPCGYWEMDADGFPVFYYNTAACEPESLERVWEPITIGGASCPAWSVYHTFRTGDWELFRLGEIPGKPDAPENLSQAINPDWHDINPSRSPDNEWIAYASNRSGTWNIWVARTDGSEQRQATFNERSISVDPVWSPDGRFIAYESDKLGNWEIFLFDVTQRNSPEVRLTDNRALDVNPYWSPDSKKIIFESLRDGIRNIYELDIETLDVTRLSDGQGVDRFPQYSNKGDKIAFVTEREGRTTGQIAIMNADGSDVQLISDPNGDASAIAWSPNDELIAYQMRLGTDIGIYVYELATGITRRVTDTQSLNTSPTWICESTTLLFTSNAPGNADIYSTNALPITAPPIDVKLEGSQLTDHPQTDRDPQNTPSEEDASTRKSRDPKRQ</sequence>
<gene>
    <name evidence="3" type="ORF">CUN51_07050</name>
</gene>
<feature type="compositionally biased region" description="Basic and acidic residues" evidence="2">
    <location>
        <begin position="552"/>
        <end position="563"/>
    </location>
</feature>
<comment type="similarity">
    <text evidence="1">Belongs to the TolB family.</text>
</comment>
<feature type="region of interest" description="Disordered" evidence="2">
    <location>
        <begin position="526"/>
        <end position="563"/>
    </location>
</feature>
<evidence type="ECO:0008006" key="5">
    <source>
        <dbReference type="Google" id="ProtNLM"/>
    </source>
</evidence>
<dbReference type="Proteomes" id="UP000228921">
    <property type="component" value="Unassembled WGS sequence"/>
</dbReference>
<evidence type="ECO:0000256" key="1">
    <source>
        <dbReference type="ARBA" id="ARBA00009820"/>
    </source>
</evidence>
<dbReference type="EMBL" id="PGTK01000008">
    <property type="protein sequence ID" value="PJF30559.1"/>
    <property type="molecule type" value="Genomic_DNA"/>
</dbReference>
<dbReference type="SUPFAM" id="SSF82171">
    <property type="entry name" value="DPP6 N-terminal domain-like"/>
    <property type="match status" value="1"/>
</dbReference>
<evidence type="ECO:0000256" key="2">
    <source>
        <dbReference type="SAM" id="MobiDB-lite"/>
    </source>
</evidence>
<dbReference type="AlphaFoldDB" id="A0A2M8NZ54"/>
<dbReference type="Pfam" id="PF07676">
    <property type="entry name" value="PD40"/>
    <property type="match status" value="4"/>
</dbReference>
<dbReference type="InterPro" id="IPR011659">
    <property type="entry name" value="WD40"/>
</dbReference>
<accession>A0A2M8NZ54</accession>
<dbReference type="PANTHER" id="PTHR36842">
    <property type="entry name" value="PROTEIN TOLB HOMOLOG"/>
    <property type="match status" value="1"/>
</dbReference>
<reference evidence="3 4" key="1">
    <citation type="submission" date="2017-11" db="EMBL/GenBank/DDBJ databases">
        <title>Evolution of Phototrophy in the Chloroflexi Phylum Driven by Horizontal Gene Transfer.</title>
        <authorList>
            <person name="Ward L.M."/>
            <person name="Hemp J."/>
            <person name="Shih P.M."/>
            <person name="Mcglynn S.E."/>
            <person name="Fischer W."/>
        </authorList>
    </citation>
    <scope>NUCLEOTIDE SEQUENCE [LARGE SCALE GENOMIC DNA]</scope>
    <source>
        <strain evidence="3">CP2_2F</strain>
    </source>
</reference>